<dbReference type="GO" id="GO:0005739">
    <property type="term" value="C:mitochondrion"/>
    <property type="evidence" value="ECO:0007669"/>
    <property type="project" value="UniProtKB-SubCell"/>
</dbReference>
<comment type="subcellular location">
    <subcellularLocation>
        <location evidence="2">Mitochondrion</location>
    </subcellularLocation>
</comment>
<keyword evidence="3" id="KW-0285">Flavoprotein</keyword>
<dbReference type="GO" id="GO:0050660">
    <property type="term" value="F:flavin adenine dinucleotide binding"/>
    <property type="evidence" value="ECO:0007669"/>
    <property type="project" value="InterPro"/>
</dbReference>
<dbReference type="InterPro" id="IPR037069">
    <property type="entry name" value="AcylCoA_DH/ox_N_sf"/>
</dbReference>
<organism evidence="10">
    <name type="scientific">Wuchereria bancrofti</name>
    <dbReference type="NCBI Taxonomy" id="6293"/>
    <lineage>
        <taxon>Eukaryota</taxon>
        <taxon>Metazoa</taxon>
        <taxon>Ecdysozoa</taxon>
        <taxon>Nematoda</taxon>
        <taxon>Chromadorea</taxon>
        <taxon>Rhabditida</taxon>
        <taxon>Spirurina</taxon>
        <taxon>Spiruromorpha</taxon>
        <taxon>Filarioidea</taxon>
        <taxon>Onchocercidae</taxon>
        <taxon>Wuchereria</taxon>
    </lineage>
</organism>
<accession>A0A1I8EHH6</accession>
<proteinExistence type="predicted"/>
<dbReference type="PANTHER" id="PTHR43884:SF9">
    <property type="entry name" value="COMPLEX I ASSEMBLY FACTOR ACAD9, MITOCHONDRIAL"/>
    <property type="match status" value="1"/>
</dbReference>
<keyword evidence="7" id="KW-0496">Mitochondrion</keyword>
<evidence type="ECO:0000256" key="4">
    <source>
        <dbReference type="ARBA" id="ARBA00022827"/>
    </source>
</evidence>
<evidence type="ECO:0000259" key="9">
    <source>
        <dbReference type="Pfam" id="PF21343"/>
    </source>
</evidence>
<evidence type="ECO:0000256" key="7">
    <source>
        <dbReference type="ARBA" id="ARBA00023128"/>
    </source>
</evidence>
<evidence type="ECO:0000256" key="6">
    <source>
        <dbReference type="ARBA" id="ARBA00023002"/>
    </source>
</evidence>
<evidence type="ECO:0000256" key="2">
    <source>
        <dbReference type="ARBA" id="ARBA00004173"/>
    </source>
</evidence>
<dbReference type="Gene3D" id="1.10.540.10">
    <property type="entry name" value="Acyl-CoA dehydrogenase/oxidase, N-terminal domain"/>
    <property type="match status" value="1"/>
</dbReference>
<keyword evidence="5" id="KW-0809">Transit peptide</keyword>
<evidence type="ECO:0000259" key="8">
    <source>
        <dbReference type="Pfam" id="PF02771"/>
    </source>
</evidence>
<dbReference type="InterPro" id="IPR046373">
    <property type="entry name" value="Acyl-CoA_Oxase/DH_mid-dom_sf"/>
</dbReference>
<comment type="cofactor">
    <cofactor evidence="1">
        <name>FAD</name>
        <dbReference type="ChEBI" id="CHEBI:57692"/>
    </cofactor>
</comment>
<dbReference type="Gene3D" id="2.40.110.10">
    <property type="entry name" value="Butyryl-CoA Dehydrogenase, subunit A, domain 2"/>
    <property type="match status" value="1"/>
</dbReference>
<keyword evidence="4" id="KW-0274">FAD</keyword>
<dbReference type="Gene3D" id="1.20.140.10">
    <property type="entry name" value="Butyryl-CoA Dehydrogenase, subunit A, domain 3"/>
    <property type="match status" value="2"/>
</dbReference>
<feature type="domain" description="Acyl-CoA dehydrogenase/oxidase N-terminal" evidence="8">
    <location>
        <begin position="120"/>
        <end position="185"/>
    </location>
</feature>
<dbReference type="InterPro" id="IPR013786">
    <property type="entry name" value="AcylCoA_DH/ox_N"/>
</dbReference>
<reference evidence="10" key="1">
    <citation type="submission" date="2016-11" db="UniProtKB">
        <authorList>
            <consortium name="WormBaseParasite"/>
        </authorList>
    </citation>
    <scope>IDENTIFICATION</scope>
    <source>
        <strain evidence="10">pt0022</strain>
    </source>
</reference>
<dbReference type="InterPro" id="IPR049448">
    <property type="entry name" value="ACAD9/ACADV-like_C"/>
</dbReference>
<dbReference type="WBParaSite" id="maker-PairedContig_208-snap-gene-2.37-mRNA-1">
    <property type="protein sequence ID" value="maker-PairedContig_208-snap-gene-2.37-mRNA-1"/>
    <property type="gene ID" value="maker-PairedContig_208-snap-gene-2.37"/>
</dbReference>
<evidence type="ECO:0000313" key="10">
    <source>
        <dbReference type="WBParaSite" id="maker-PairedContig_208-snap-gene-2.37-mRNA-1"/>
    </source>
</evidence>
<dbReference type="PANTHER" id="PTHR43884">
    <property type="entry name" value="ACYL-COA DEHYDROGENASE"/>
    <property type="match status" value="1"/>
</dbReference>
<dbReference type="Pfam" id="PF21343">
    <property type="entry name" value="ACAD9-ACADV_C"/>
    <property type="match status" value="1"/>
</dbReference>
<feature type="domain" description="ACAD9/ACADV-like C-terminal" evidence="9">
    <location>
        <begin position="455"/>
        <end position="573"/>
    </location>
</feature>
<dbReference type="STRING" id="6293.A0A1I8EHH6"/>
<sequence>INEEKSCVENGPLYSVGIKGVLPLRSYHSIRAENSKVMKGLSGLSALDIVKEHGIPIQRVSLSRGLALNRFEKDFLIYPEYSDTDEADKMLQLLSSLKKDIKAAANQEDSLMAVWDNYKLSSYVVPKKYGGVDMCYKDLLTICEGLGSYWRFYFRFEQTHLASSLILLYGNDLQKLHYLPQIASGVIRPVVGFSRPEMESNLKSVTSLCDFTNGKQNLIATNYFINAADANLLLVFAKQAGDKVVCYLVERKDGNSDVFEMGTKTSVFGRNGLEVNLLDFKQMTMESSAVLGKPENGKKISQKTLVKRITFGAAVVGFMKTLINSLSEYCNRTLQQNLPLAKMNAIKKYARHLLSEALSSTIDVVGINAVASGMNFNELLNEIMASLLLSSTELDLKKFVASQVIMSYANANADNIRQWRSFDKRLYERIFGRVEKAISFHDPKLQHFIAEHAHPSLKDACINLEHTMWRLESLLNLLLSNHGKSIIHDYTALGAISKVIEYNFGMITTIARSSRSYSIGLRNSDLEISWAQLYCSEAANISMAELRKLYDYFRFERMNSVHSKIGESVLNTGEYCIESPITRNW</sequence>
<evidence type="ECO:0000256" key="1">
    <source>
        <dbReference type="ARBA" id="ARBA00001974"/>
    </source>
</evidence>
<protein>
    <submittedName>
        <fullName evidence="10">Acyl-CoA_dh_N domain-containing protein</fullName>
    </submittedName>
</protein>
<dbReference type="GO" id="GO:0003995">
    <property type="term" value="F:acyl-CoA dehydrogenase activity"/>
    <property type="evidence" value="ECO:0007669"/>
    <property type="project" value="TreeGrafter"/>
</dbReference>
<dbReference type="Pfam" id="PF02771">
    <property type="entry name" value="Acyl-CoA_dh_N"/>
    <property type="match status" value="1"/>
</dbReference>
<keyword evidence="6" id="KW-0560">Oxidoreductase</keyword>
<dbReference type="SUPFAM" id="SSF56645">
    <property type="entry name" value="Acyl-CoA dehydrogenase NM domain-like"/>
    <property type="match status" value="1"/>
</dbReference>
<evidence type="ECO:0000256" key="5">
    <source>
        <dbReference type="ARBA" id="ARBA00022946"/>
    </source>
</evidence>
<dbReference type="AlphaFoldDB" id="A0A1I8EHH6"/>
<dbReference type="InterPro" id="IPR009100">
    <property type="entry name" value="AcylCoA_DH/oxidase_NM_dom_sf"/>
</dbReference>
<evidence type="ECO:0000256" key="3">
    <source>
        <dbReference type="ARBA" id="ARBA00022630"/>
    </source>
</evidence>
<name>A0A1I8EHH6_WUCBA</name>